<evidence type="ECO:0000313" key="4">
    <source>
        <dbReference type="Proteomes" id="UP000007797"/>
    </source>
</evidence>
<keyword evidence="2" id="KW-0812">Transmembrane</keyword>
<feature type="transmembrane region" description="Helical" evidence="2">
    <location>
        <begin position="109"/>
        <end position="129"/>
    </location>
</feature>
<feature type="region of interest" description="Disordered" evidence="1">
    <location>
        <begin position="425"/>
        <end position="461"/>
    </location>
</feature>
<dbReference type="AlphaFoldDB" id="F4PNN9"/>
<name>F4PNN9_CACFS</name>
<keyword evidence="4" id="KW-1185">Reference proteome</keyword>
<accession>F4PNN9</accession>
<dbReference type="EMBL" id="GL883008">
    <property type="protein sequence ID" value="EGG23092.1"/>
    <property type="molecule type" value="Genomic_DNA"/>
</dbReference>
<dbReference type="OrthoDB" id="17675at2759"/>
<dbReference type="Proteomes" id="UP000007797">
    <property type="component" value="Unassembled WGS sequence"/>
</dbReference>
<proteinExistence type="predicted"/>
<sequence>MVPISQRCSFLMNGSSTIQCSCIRGGTCPLVGSLSQGAFLPPLRSTQLPIISTLLLLEALASSLGTPHSFIITSHNTNTHTLTMVEMSQIDPYQNTTNPYTGNETYDTLVVTMLSLRIGVMFVIFFLNLCQTVLEYQHLRTHRKPLSPRFMTFLSITLFPLCTQLLYTFFVSNAIILKNSKRAWHVAWAFSALLLTWYIIMWSLSKTGLDKIDRVSSLGNLGFIVLYGFIVIINGIVLIKLMRGQVEKIPRLQATITKTVKLASVLIVLVLVSTGSSLVFNFALHLDSYSNYRFISTFIVGLAEFIQVIVVMAALGGDSPRNYFLFKRVNDTGSSHHTSNGNGPSGTINKPQTSGGPSLSNTQSGFINREISLSSVSISSSPHIANRDGSAVSSSGTPSTLATTPIQPNQFNTSYHETIEDGIIINPDRPLTDSTSPQPSNNNNNNNNTSGGVSSLDLLNP</sequence>
<feature type="transmembrane region" description="Helical" evidence="2">
    <location>
        <begin position="183"/>
        <end position="201"/>
    </location>
</feature>
<keyword evidence="2" id="KW-1133">Transmembrane helix</keyword>
<dbReference type="GeneID" id="14875410"/>
<gene>
    <name evidence="3" type="ORF">DFA_05222</name>
</gene>
<evidence type="ECO:0000256" key="1">
    <source>
        <dbReference type="SAM" id="MobiDB-lite"/>
    </source>
</evidence>
<dbReference type="PANTHER" id="PTHR31494:SF3">
    <property type="entry name" value="THH1_TOM1_TOM3 DOMAIN-CONTAINING PROTEIN"/>
    <property type="match status" value="1"/>
</dbReference>
<organism evidence="3 4">
    <name type="scientific">Cavenderia fasciculata</name>
    <name type="common">Slime mold</name>
    <name type="synonym">Dictyostelium fasciculatum</name>
    <dbReference type="NCBI Taxonomy" id="261658"/>
    <lineage>
        <taxon>Eukaryota</taxon>
        <taxon>Amoebozoa</taxon>
        <taxon>Evosea</taxon>
        <taxon>Eumycetozoa</taxon>
        <taxon>Dictyostelia</taxon>
        <taxon>Acytosteliales</taxon>
        <taxon>Cavenderiaceae</taxon>
        <taxon>Cavenderia</taxon>
    </lineage>
</organism>
<feature type="transmembrane region" description="Helical" evidence="2">
    <location>
        <begin position="221"/>
        <end position="241"/>
    </location>
</feature>
<dbReference type="RefSeq" id="XP_004360943.1">
    <property type="nucleotide sequence ID" value="XM_004360886.1"/>
</dbReference>
<dbReference type="KEGG" id="dfa:DFA_05222"/>
<feature type="transmembrane region" description="Helical" evidence="2">
    <location>
        <begin position="295"/>
        <end position="317"/>
    </location>
</feature>
<feature type="region of interest" description="Disordered" evidence="1">
    <location>
        <begin position="384"/>
        <end position="410"/>
    </location>
</feature>
<dbReference type="PANTHER" id="PTHR31494">
    <property type="entry name" value="THH1_TOM1_TOM3 DOMAIN-CONTAINING PROTEIN-RELATED-RELATED"/>
    <property type="match status" value="1"/>
</dbReference>
<feature type="compositionally biased region" description="Polar residues" evidence="1">
    <location>
        <begin position="391"/>
        <end position="410"/>
    </location>
</feature>
<reference evidence="4" key="1">
    <citation type="journal article" date="2011" name="Genome Res.">
        <title>Phylogeny-wide analysis of social amoeba genomes highlights ancient origins for complex intercellular communication.</title>
        <authorList>
            <person name="Heidel A.J."/>
            <person name="Lawal H.M."/>
            <person name="Felder M."/>
            <person name="Schilde C."/>
            <person name="Helps N.R."/>
            <person name="Tunggal B."/>
            <person name="Rivero F."/>
            <person name="John U."/>
            <person name="Schleicher M."/>
            <person name="Eichinger L."/>
            <person name="Platzer M."/>
            <person name="Noegel A.A."/>
            <person name="Schaap P."/>
            <person name="Gloeckner G."/>
        </authorList>
    </citation>
    <scope>NUCLEOTIDE SEQUENCE [LARGE SCALE GENOMIC DNA]</scope>
    <source>
        <strain evidence="4">SH3</strain>
    </source>
</reference>
<evidence type="ECO:0000256" key="2">
    <source>
        <dbReference type="SAM" id="Phobius"/>
    </source>
</evidence>
<feature type="region of interest" description="Disordered" evidence="1">
    <location>
        <begin position="334"/>
        <end position="362"/>
    </location>
</feature>
<protein>
    <submittedName>
        <fullName evidence="3">Uncharacterized protein</fullName>
    </submittedName>
</protein>
<evidence type="ECO:0000313" key="3">
    <source>
        <dbReference type="EMBL" id="EGG23092.1"/>
    </source>
</evidence>
<feature type="transmembrane region" description="Helical" evidence="2">
    <location>
        <begin position="262"/>
        <end position="283"/>
    </location>
</feature>
<feature type="transmembrane region" description="Helical" evidence="2">
    <location>
        <begin position="149"/>
        <end position="171"/>
    </location>
</feature>
<keyword evidence="2" id="KW-0472">Membrane</keyword>